<keyword evidence="4" id="KW-1185">Reference proteome</keyword>
<name>A0A062XUZ1_9BACT</name>
<dbReference type="Pfam" id="PF01558">
    <property type="entry name" value="POR"/>
    <property type="match status" value="1"/>
</dbReference>
<evidence type="ECO:0000256" key="1">
    <source>
        <dbReference type="ARBA" id="ARBA00023002"/>
    </source>
</evidence>
<dbReference type="PANTHER" id="PTHR42730">
    <property type="entry name" value="2-OXOGLUTARATE SYNTHASE SUBUNIT KORC"/>
    <property type="match status" value="1"/>
</dbReference>
<gene>
    <name evidence="3" type="ORF">EG19_09725</name>
</gene>
<dbReference type="GO" id="GO:0016625">
    <property type="term" value="F:oxidoreductase activity, acting on the aldehyde or oxo group of donors, iron-sulfur protein as acceptor"/>
    <property type="evidence" value="ECO:0007669"/>
    <property type="project" value="InterPro"/>
</dbReference>
<dbReference type="InterPro" id="IPR052554">
    <property type="entry name" value="2-oxoglutarate_synth_KorC"/>
</dbReference>
<sequence>MRTEIRVGGLGGQGVILCGMIIGKAASIFDGKHATLIQAFGPEARGSAASAQVTLSDEPIGYPYVRRPDVLVVMSPDAYSTFVPTLKEGGTLLYESELVRPDDALPAGVKALGVPATRLAEELGRRLVMNIVMVGFFAATTKLVSYEAAKKAVLDSVPRGTEELNLKAFEAGFNYGQKLVSGEDSRVA</sequence>
<comment type="caution">
    <text evidence="3">The sequence shown here is derived from an EMBL/GenBank/DDBJ whole genome shotgun (WGS) entry which is preliminary data.</text>
</comment>
<dbReference type="InterPro" id="IPR011894">
    <property type="entry name" value="PorC_KorC"/>
</dbReference>
<keyword evidence="1" id="KW-0560">Oxidoreductase</keyword>
<protein>
    <submittedName>
        <fullName evidence="3">Pyruvate ferredoxin oxidoreductase</fullName>
    </submittedName>
</protein>
<dbReference type="SUPFAM" id="SSF53323">
    <property type="entry name" value="Pyruvate-ferredoxin oxidoreductase, PFOR, domain III"/>
    <property type="match status" value="1"/>
</dbReference>
<dbReference type="EMBL" id="JMFG01000005">
    <property type="protein sequence ID" value="KDA54693.1"/>
    <property type="molecule type" value="Genomic_DNA"/>
</dbReference>
<evidence type="ECO:0000313" key="3">
    <source>
        <dbReference type="EMBL" id="KDA54693.1"/>
    </source>
</evidence>
<dbReference type="OrthoDB" id="9789125at2"/>
<dbReference type="Proteomes" id="UP000027284">
    <property type="component" value="Unassembled WGS sequence"/>
</dbReference>
<keyword evidence="3" id="KW-0670">Pyruvate</keyword>
<accession>A0A062XUZ1</accession>
<dbReference type="InterPro" id="IPR019752">
    <property type="entry name" value="Pyrv/ketoisovalerate_OxRed_cat"/>
</dbReference>
<dbReference type="RefSeq" id="WP_038046858.1">
    <property type="nucleotide sequence ID" value="NZ_JMFG01000005.1"/>
</dbReference>
<organism evidence="3 4">
    <name type="scientific">Thermoanaerobaculum aquaticum</name>
    <dbReference type="NCBI Taxonomy" id="1312852"/>
    <lineage>
        <taxon>Bacteria</taxon>
        <taxon>Pseudomonadati</taxon>
        <taxon>Acidobacteriota</taxon>
        <taxon>Thermoanaerobaculia</taxon>
        <taxon>Thermoanaerobaculales</taxon>
        <taxon>Thermoanaerobaculaceae</taxon>
        <taxon>Thermoanaerobaculum</taxon>
    </lineage>
</organism>
<reference evidence="3 4" key="1">
    <citation type="submission" date="2014-04" db="EMBL/GenBank/DDBJ databases">
        <title>The Genome Sequence of Thermoanaerobaculum aquaticum MP-01, The First Cultivated Group 23 Acidobacterium.</title>
        <authorList>
            <person name="Stamps B.W."/>
            <person name="Losey N.A."/>
            <person name="Lawson P.A."/>
            <person name="Stevenson B.S."/>
        </authorList>
    </citation>
    <scope>NUCLEOTIDE SEQUENCE [LARGE SCALE GENOMIC DNA]</scope>
    <source>
        <strain evidence="3 4">MP-01</strain>
    </source>
</reference>
<dbReference type="InterPro" id="IPR002869">
    <property type="entry name" value="Pyrv_flavodox_OxRed_cen"/>
</dbReference>
<evidence type="ECO:0000259" key="2">
    <source>
        <dbReference type="Pfam" id="PF01558"/>
    </source>
</evidence>
<evidence type="ECO:0000313" key="4">
    <source>
        <dbReference type="Proteomes" id="UP000027284"/>
    </source>
</evidence>
<dbReference type="PANTHER" id="PTHR42730:SF1">
    <property type="entry name" value="2-OXOGLUTARATE SYNTHASE SUBUNIT KORC"/>
    <property type="match status" value="1"/>
</dbReference>
<feature type="domain" description="Pyruvate/ketoisovalerate oxidoreductase catalytic" evidence="2">
    <location>
        <begin position="11"/>
        <end position="173"/>
    </location>
</feature>
<dbReference type="Gene3D" id="3.40.920.10">
    <property type="entry name" value="Pyruvate-ferredoxin oxidoreductase, PFOR, domain III"/>
    <property type="match status" value="1"/>
</dbReference>
<dbReference type="NCBIfam" id="TIGR02175">
    <property type="entry name" value="PorC_KorC"/>
    <property type="match status" value="1"/>
</dbReference>
<dbReference type="AlphaFoldDB" id="A0A062XUZ1"/>
<proteinExistence type="predicted"/>
<dbReference type="STRING" id="1312852.EG19_09725"/>